<evidence type="ECO:0000313" key="4">
    <source>
        <dbReference type="EMBL" id="QDL88554.1"/>
    </source>
</evidence>
<accession>A0A515HGK1</accession>
<evidence type="ECO:0000256" key="2">
    <source>
        <dbReference type="ARBA" id="ARBA00023163"/>
    </source>
</evidence>
<comment type="similarity">
    <text evidence="3">Belongs to the GRAS family.</text>
</comment>
<dbReference type="AlphaFoldDB" id="A0A515HGK1"/>
<dbReference type="PROSITE" id="PS50985">
    <property type="entry name" value="GRAS"/>
    <property type="match status" value="1"/>
</dbReference>
<keyword evidence="1" id="KW-0805">Transcription regulation</keyword>
<comment type="caution">
    <text evidence="3">Lacks conserved residue(s) required for the propagation of feature annotation.</text>
</comment>
<sequence length="449" mass="50791">MTGEVAEDHLNLSLSIGETKKRKRTDYHNYSPFKNLTIAGVLLARNRMLHPTAPTALHHNINGLHLIRLLLFSAAAADRHDSSAAAESLLYLYPHLSLSGDPIQRVAAYFSDVILETILTPSSHLYPSLFPSPSPHEEFSAFTSLYRTSPYLQFAHFTANQAIIEAFEAEEHCNEGSLHVIDFDVSYGLQWPSLIQSLADKAKINKPIKLRITGFGRSEAELKETEARLSGFAKGCRNICFEFNGKNREENKLIDLNLRENSTVVVNSVFNLDMLKSSTLQLIQSLSPSLMILVEKEGSRTVTTSRSFLSRFMESLRYFAAMFDSLDDSHPSDSKERLRIEKNYLGKEIRNAVEINEKEEEEVVLMKYGRFETWKEVMERSGFEGVMMSSRSVSQAKLLLKIQSHCCTMEEHGGGAGFRIYERDDGRAISLGWQDRYLVTATAWRCNSL</sequence>
<protein>
    <submittedName>
        <fullName evidence="4">Protein SCARECROW-like isoform X1</fullName>
    </submittedName>
</protein>
<proteinExistence type="evidence at transcript level"/>
<dbReference type="Pfam" id="PF03514">
    <property type="entry name" value="GRAS"/>
    <property type="match status" value="1"/>
</dbReference>
<evidence type="ECO:0000256" key="3">
    <source>
        <dbReference type="PROSITE-ProRule" id="PRU01191"/>
    </source>
</evidence>
<dbReference type="PANTHER" id="PTHR31636">
    <property type="entry name" value="OSJNBA0084A10.13 PROTEIN-RELATED"/>
    <property type="match status" value="1"/>
</dbReference>
<dbReference type="InterPro" id="IPR005202">
    <property type="entry name" value="TF_GRAS"/>
</dbReference>
<evidence type="ECO:0000256" key="1">
    <source>
        <dbReference type="ARBA" id="ARBA00023015"/>
    </source>
</evidence>
<dbReference type="EMBL" id="MK282625">
    <property type="protein sequence ID" value="QDL88554.1"/>
    <property type="molecule type" value="mRNA"/>
</dbReference>
<feature type="region of interest" description="SAW" evidence="3">
    <location>
        <begin position="354"/>
        <end position="445"/>
    </location>
</feature>
<feature type="short sequence motif" description="VHIID" evidence="3">
    <location>
        <begin position="178"/>
        <end position="182"/>
    </location>
</feature>
<keyword evidence="2" id="KW-0804">Transcription</keyword>
<reference evidence="4" key="1">
    <citation type="journal article" date="2015" name="PLoS ONE">
        <title>Transcriptome Characterization of Cymbidium sinense 'Dharma' Using 454 Pyrosequencing and Its Application in the Identification of Genes Associated with Leaf Color Variation.</title>
        <authorList>
            <person name="Zhu G."/>
            <person name="Yang F."/>
            <person name="Shi S."/>
            <person name="Li D."/>
            <person name="Wang Z."/>
            <person name="Liu H."/>
            <person name="Huang D."/>
            <person name="Wang C."/>
        </authorList>
    </citation>
    <scope>NUCLEOTIDE SEQUENCE</scope>
</reference>
<organism evidence="4">
    <name type="scientific">Cymbidium sinense</name>
    <dbReference type="NCBI Taxonomy" id="112615"/>
    <lineage>
        <taxon>Eukaryota</taxon>
        <taxon>Viridiplantae</taxon>
        <taxon>Streptophyta</taxon>
        <taxon>Embryophyta</taxon>
        <taxon>Tracheophyta</taxon>
        <taxon>Spermatophyta</taxon>
        <taxon>Magnoliopsida</taxon>
        <taxon>Liliopsida</taxon>
        <taxon>Asparagales</taxon>
        <taxon>Orchidaceae</taxon>
        <taxon>Epidendroideae</taxon>
        <taxon>Cymbidieae</taxon>
        <taxon>Cymbidiinae</taxon>
        <taxon>Cymbidium</taxon>
    </lineage>
</organism>
<name>A0A515HGK1_9ASPA</name>